<keyword evidence="1" id="KW-1133">Transmembrane helix</keyword>
<feature type="transmembrane region" description="Helical" evidence="1">
    <location>
        <begin position="116"/>
        <end position="134"/>
    </location>
</feature>
<feature type="transmembrane region" description="Helical" evidence="1">
    <location>
        <begin position="93"/>
        <end position="110"/>
    </location>
</feature>
<proteinExistence type="predicted"/>
<evidence type="ECO:0000256" key="1">
    <source>
        <dbReference type="SAM" id="Phobius"/>
    </source>
</evidence>
<evidence type="ECO:0000313" key="3">
    <source>
        <dbReference type="Proteomes" id="UP000016842"/>
    </source>
</evidence>
<dbReference type="PATRIC" id="fig|1337887.3.peg.2159"/>
<dbReference type="PIRSF" id="PIRSF016789">
    <property type="entry name" value="DUF454"/>
    <property type="match status" value="1"/>
</dbReference>
<gene>
    <name evidence="2" type="ORF">Q644_02460</name>
</gene>
<reference evidence="2 3" key="1">
    <citation type="journal article" date="2014" name="FEMS Microbiol. Lett.">
        <title>Genome sequencing analysis reveals virulence-related gene content of Ochrobactrum intermedium strain 229E, a urease-positive strain isolated from the human gastric niche.</title>
        <authorList>
            <person name="Kulkarni G.J."/>
            <person name="Shetty S."/>
            <person name="Dharne M.S."/>
            <person name="Shouche Y.S."/>
        </authorList>
    </citation>
    <scope>NUCLEOTIDE SEQUENCE [LARGE SCALE GENOMIC DNA]</scope>
    <source>
        <strain evidence="2 3">229E</strain>
    </source>
</reference>
<organism evidence="2 3">
    <name type="scientific">Brucella intermedia 229E</name>
    <dbReference type="NCBI Taxonomy" id="1337887"/>
    <lineage>
        <taxon>Bacteria</taxon>
        <taxon>Pseudomonadati</taxon>
        <taxon>Pseudomonadota</taxon>
        <taxon>Alphaproteobacteria</taxon>
        <taxon>Hyphomicrobiales</taxon>
        <taxon>Brucellaceae</taxon>
        <taxon>Brucella/Ochrobactrum group</taxon>
        <taxon>Brucella</taxon>
    </lineage>
</organism>
<dbReference type="InterPro" id="IPR007401">
    <property type="entry name" value="DUF454"/>
</dbReference>
<dbReference type="PANTHER" id="PTHR35813">
    <property type="entry name" value="INNER MEMBRANE PROTEIN YBAN"/>
    <property type="match status" value="1"/>
</dbReference>
<dbReference type="AlphaFoldDB" id="U4VH41"/>
<name>U4VH41_9HYPH</name>
<protein>
    <submittedName>
        <fullName evidence="2">Membrane protein</fullName>
    </submittedName>
</protein>
<dbReference type="GO" id="GO:0005886">
    <property type="term" value="C:plasma membrane"/>
    <property type="evidence" value="ECO:0007669"/>
    <property type="project" value="TreeGrafter"/>
</dbReference>
<dbReference type="EMBL" id="ASXJ01000109">
    <property type="protein sequence ID" value="ERM02111.1"/>
    <property type="molecule type" value="Genomic_DNA"/>
</dbReference>
<keyword evidence="1" id="KW-0812">Transmembrane</keyword>
<evidence type="ECO:0000313" key="2">
    <source>
        <dbReference type="EMBL" id="ERM02111.1"/>
    </source>
</evidence>
<dbReference type="Proteomes" id="UP000016842">
    <property type="component" value="Unassembled WGS sequence"/>
</dbReference>
<dbReference type="Pfam" id="PF04304">
    <property type="entry name" value="DUF454"/>
    <property type="match status" value="1"/>
</dbReference>
<keyword evidence="1" id="KW-0472">Membrane</keyword>
<comment type="caution">
    <text evidence="2">The sequence shown here is derived from an EMBL/GenBank/DDBJ whole genome shotgun (WGS) entry which is preliminary data.</text>
</comment>
<accession>U4VH41</accession>
<sequence>MQDHPEKDRIDAASPAISASKRIVYLCLGFLMLGLGIVGGAFLPVMPTTIFIIFAAWFFARSSPKIEARLLADQRFGPLVIKWRERGAIPPRAKLYACLGMAFGYGLFWWGAKPGWLLATAVTLFMLGSAAYVLSRPNE</sequence>
<dbReference type="PANTHER" id="PTHR35813:SF1">
    <property type="entry name" value="INNER MEMBRANE PROTEIN YBAN"/>
    <property type="match status" value="1"/>
</dbReference>